<dbReference type="AlphaFoldDB" id="A0A223EP02"/>
<dbReference type="Proteomes" id="UP000214618">
    <property type="component" value="Chromosome"/>
</dbReference>
<name>A0A223EP02_9BACI</name>
<proteinExistence type="predicted"/>
<accession>A0A223EP02</accession>
<protein>
    <submittedName>
        <fullName evidence="1">Uncharacterized protein</fullName>
    </submittedName>
</protein>
<dbReference type="EMBL" id="CP017704">
    <property type="protein sequence ID" value="ASS96963.1"/>
    <property type="molecule type" value="Genomic_DNA"/>
</dbReference>
<evidence type="ECO:0000313" key="2">
    <source>
        <dbReference type="Proteomes" id="UP000214618"/>
    </source>
</evidence>
<reference evidence="1 2" key="1">
    <citation type="submission" date="2016-10" db="EMBL/GenBank/DDBJ databases">
        <title>The whole genome sequencing and assembly of Bacillus simplex DSM 1321 strain.</title>
        <authorList>
            <person name="Park M.-K."/>
            <person name="Lee Y.-J."/>
            <person name="Yi H."/>
            <person name="Bahn Y.-S."/>
            <person name="Kim J.F."/>
            <person name="Lee D.-W."/>
        </authorList>
    </citation>
    <scope>NUCLEOTIDE SEQUENCE [LARGE SCALE GENOMIC DNA]</scope>
    <source>
        <strain evidence="1 2">DSM 1321</strain>
    </source>
</reference>
<gene>
    <name evidence="1" type="ORF">BS1321_25515</name>
</gene>
<dbReference type="InterPro" id="IPR009010">
    <property type="entry name" value="Asp_de-COase-like_dom_sf"/>
</dbReference>
<organism evidence="1 2">
    <name type="scientific">Peribacillus simplex NBRC 15720 = DSM 1321</name>
    <dbReference type="NCBI Taxonomy" id="1349754"/>
    <lineage>
        <taxon>Bacteria</taxon>
        <taxon>Bacillati</taxon>
        <taxon>Bacillota</taxon>
        <taxon>Bacilli</taxon>
        <taxon>Bacillales</taxon>
        <taxon>Bacillaceae</taxon>
        <taxon>Peribacillus</taxon>
    </lineage>
</organism>
<sequence length="100" mass="11886">MSRCREIFLPGWKARLFPIEWTKPIDFGEEFDIHVNNRRLLEHFHERNMTYKSEGITSETPKIFLEVPRELDKERGLEDGTLVRHSSPYGNAKVQCLIKR</sequence>
<evidence type="ECO:0000313" key="1">
    <source>
        <dbReference type="EMBL" id="ASS96963.1"/>
    </source>
</evidence>
<dbReference type="Gene3D" id="2.40.40.20">
    <property type="match status" value="1"/>
</dbReference>
<dbReference type="SUPFAM" id="SSF50692">
    <property type="entry name" value="ADC-like"/>
    <property type="match status" value="1"/>
</dbReference>